<accession>A0A7J5DJC0</accession>
<keyword evidence="4" id="KW-1185">Reference proteome</keyword>
<feature type="transmembrane region" description="Helical" evidence="1">
    <location>
        <begin position="189"/>
        <end position="212"/>
    </location>
</feature>
<name>A0A7J5DJC0_9ACTN</name>
<evidence type="ECO:0000259" key="2">
    <source>
        <dbReference type="Pfam" id="PF14219"/>
    </source>
</evidence>
<keyword evidence="1" id="KW-0472">Membrane</keyword>
<sequence length="231" mass="24599">MPPLPPPNGPATLRSPVGLGKATAALLGLVIATDLFALWADYVLYDVAGGIRNALAGGGSLDALTQRADRADALDAAAGIAQVAALVATVVVYLIWFLRVRVNAEVFNPFGHTYSRTWAGWGWFVPFVNLVRPRRIMAEIWDASRPAGDPARQGIVGVWWAFWILRWAVDRLAASSTSKAETADAIQDAALQALFADALDIVSAALAIVVVVRLTRMQDRKAQAGPVASDG</sequence>
<dbReference type="EMBL" id="WBKG01000007">
    <property type="protein sequence ID" value="KAB1988768.1"/>
    <property type="molecule type" value="Genomic_DNA"/>
</dbReference>
<dbReference type="InterPro" id="IPR025565">
    <property type="entry name" value="DUF4328"/>
</dbReference>
<protein>
    <submittedName>
        <fullName evidence="3">DUF4328 domain-containing protein</fullName>
    </submittedName>
</protein>
<dbReference type="AlphaFoldDB" id="A0A7J5DJC0"/>
<dbReference type="Proteomes" id="UP000442990">
    <property type="component" value="Unassembled WGS sequence"/>
</dbReference>
<feature type="domain" description="DUF4328" evidence="2">
    <location>
        <begin position="65"/>
        <end position="216"/>
    </location>
</feature>
<feature type="transmembrane region" description="Helical" evidence="1">
    <location>
        <begin position="76"/>
        <end position="98"/>
    </location>
</feature>
<evidence type="ECO:0000313" key="4">
    <source>
        <dbReference type="Proteomes" id="UP000442990"/>
    </source>
</evidence>
<reference evidence="3 4" key="1">
    <citation type="submission" date="2019-09" db="EMBL/GenBank/DDBJ databases">
        <title>Isolation and identification of active actinomycetes.</title>
        <authorList>
            <person name="Yu Z."/>
            <person name="Han C."/>
            <person name="Yu B."/>
        </authorList>
    </citation>
    <scope>NUCLEOTIDE SEQUENCE [LARGE SCALE GENOMIC DNA]</scope>
    <source>
        <strain evidence="3 4">NEAU-H2</strain>
    </source>
</reference>
<evidence type="ECO:0000256" key="1">
    <source>
        <dbReference type="SAM" id="Phobius"/>
    </source>
</evidence>
<gene>
    <name evidence="3" type="ORF">F8144_11160</name>
</gene>
<evidence type="ECO:0000313" key="3">
    <source>
        <dbReference type="EMBL" id="KAB1988768.1"/>
    </source>
</evidence>
<keyword evidence="1" id="KW-0812">Transmembrane</keyword>
<comment type="caution">
    <text evidence="3">The sequence shown here is derived from an EMBL/GenBank/DDBJ whole genome shotgun (WGS) entry which is preliminary data.</text>
</comment>
<keyword evidence="1" id="KW-1133">Transmembrane helix</keyword>
<organism evidence="3 4">
    <name type="scientific">Streptomyces triticiradicis</name>
    <dbReference type="NCBI Taxonomy" id="2651189"/>
    <lineage>
        <taxon>Bacteria</taxon>
        <taxon>Bacillati</taxon>
        <taxon>Actinomycetota</taxon>
        <taxon>Actinomycetes</taxon>
        <taxon>Kitasatosporales</taxon>
        <taxon>Streptomycetaceae</taxon>
        <taxon>Streptomyces</taxon>
    </lineage>
</organism>
<proteinExistence type="predicted"/>
<feature type="transmembrane region" description="Helical" evidence="1">
    <location>
        <begin position="22"/>
        <end position="45"/>
    </location>
</feature>
<dbReference type="Pfam" id="PF14219">
    <property type="entry name" value="DUF4328"/>
    <property type="match status" value="1"/>
</dbReference>